<keyword evidence="1" id="KW-0812">Transmembrane</keyword>
<protein>
    <submittedName>
        <fullName evidence="2">Uncharacterized protein</fullName>
    </submittedName>
</protein>
<evidence type="ECO:0000313" key="3">
    <source>
        <dbReference type="Proteomes" id="UP000317355"/>
    </source>
</evidence>
<dbReference type="EMBL" id="VMRY01000112">
    <property type="protein sequence ID" value="TVT50064.1"/>
    <property type="molecule type" value="Genomic_DNA"/>
</dbReference>
<comment type="caution">
    <text evidence="2">The sequence shown here is derived from an EMBL/GenBank/DDBJ whole genome shotgun (WGS) entry which is preliminary data.</text>
</comment>
<accession>A0A558CMT2</accession>
<proteinExistence type="predicted"/>
<feature type="transmembrane region" description="Helical" evidence="1">
    <location>
        <begin position="47"/>
        <end position="68"/>
    </location>
</feature>
<keyword evidence="1" id="KW-0472">Membrane</keyword>
<gene>
    <name evidence="2" type="ORF">FHK82_16725</name>
</gene>
<sequence>MADYIIRSSKLPYSYHMLWVSLAVSLLVLTPIYFLHNAGYLSTEITVWITMGVILSAAIYESFLLYILTRHMLAKNRDGVTHL</sequence>
<evidence type="ECO:0000256" key="1">
    <source>
        <dbReference type="SAM" id="Phobius"/>
    </source>
</evidence>
<name>A0A558CMT2_9GAMM</name>
<dbReference type="AlphaFoldDB" id="A0A558CMT2"/>
<organism evidence="2 3">
    <name type="scientific">Sedimenticola thiotaurini</name>
    <dbReference type="NCBI Taxonomy" id="1543721"/>
    <lineage>
        <taxon>Bacteria</taxon>
        <taxon>Pseudomonadati</taxon>
        <taxon>Pseudomonadota</taxon>
        <taxon>Gammaproteobacteria</taxon>
        <taxon>Chromatiales</taxon>
        <taxon>Sedimenticolaceae</taxon>
        <taxon>Sedimenticola</taxon>
    </lineage>
</organism>
<reference evidence="2 3" key="1">
    <citation type="submission" date="2019-07" db="EMBL/GenBank/DDBJ databases">
        <title>The pathways for chlorine oxyanion respiration interact through the shared metabolite chlorate.</title>
        <authorList>
            <person name="Barnum T.P."/>
            <person name="Cheng Y."/>
            <person name="Hill K.A."/>
            <person name="Lucas L.N."/>
            <person name="Carlson H.K."/>
            <person name="Coates J.D."/>
        </authorList>
    </citation>
    <scope>NUCLEOTIDE SEQUENCE [LARGE SCALE GENOMIC DNA]</scope>
    <source>
        <strain evidence="2">BK-3</strain>
    </source>
</reference>
<dbReference type="Proteomes" id="UP000317355">
    <property type="component" value="Unassembled WGS sequence"/>
</dbReference>
<feature type="transmembrane region" description="Helical" evidence="1">
    <location>
        <begin position="12"/>
        <end position="35"/>
    </location>
</feature>
<evidence type="ECO:0000313" key="2">
    <source>
        <dbReference type="EMBL" id="TVT50064.1"/>
    </source>
</evidence>
<keyword evidence="1" id="KW-1133">Transmembrane helix</keyword>